<keyword evidence="3" id="KW-1185">Reference proteome</keyword>
<organism evidence="2 3">
    <name type="scientific">Filobacillus milosensis</name>
    <dbReference type="NCBI Taxonomy" id="94137"/>
    <lineage>
        <taxon>Bacteria</taxon>
        <taxon>Bacillati</taxon>
        <taxon>Bacillota</taxon>
        <taxon>Bacilli</taxon>
        <taxon>Bacillales</taxon>
        <taxon>Bacillaceae</taxon>
        <taxon>Filobacillus</taxon>
    </lineage>
</organism>
<dbReference type="RefSeq" id="WP_134341401.1">
    <property type="nucleotide sequence ID" value="NZ_SOPW01000023.1"/>
</dbReference>
<dbReference type="AlphaFoldDB" id="A0A4Y8IJA4"/>
<dbReference type="OrthoDB" id="2382018at2"/>
<reference evidence="2 3" key="1">
    <citation type="submission" date="2019-03" db="EMBL/GenBank/DDBJ databases">
        <authorList>
            <person name="He R.-H."/>
        </authorList>
    </citation>
    <scope>NUCLEOTIDE SEQUENCE [LARGE SCALE GENOMIC DNA]</scope>
    <source>
        <strain evidence="3">SH 714</strain>
    </source>
</reference>
<dbReference type="Proteomes" id="UP000297975">
    <property type="component" value="Unassembled WGS sequence"/>
</dbReference>
<evidence type="ECO:0000313" key="3">
    <source>
        <dbReference type="Proteomes" id="UP000297975"/>
    </source>
</evidence>
<feature type="chain" id="PRO_5021369319" evidence="1">
    <location>
        <begin position="31"/>
        <end position="275"/>
    </location>
</feature>
<sequence>MKGKVLLKRLSALLLIISFVFIGLASTVSANEKTEEEIQEEIHDVMSGIKDLRAEGATNEDIKKYLKKNGHVDTKVKSWKVDKEGNRISQDNDMSTNALDKSDRKLNLWATRHDRQYNYWIVYAEVTDDWGDEDYPGSDDLVSIHWDPDVFRFSDENVSETNRDWIGLASSAGINNGAAVFYLDDNDVFRSTNGYTASAWVILEAEQTGVMTNTGMDFIHTFNQENETENLSYHANIDFGGSEFGGGAGASYSISTSYDETYWSTADTYEFLTSW</sequence>
<feature type="signal peptide" evidence="1">
    <location>
        <begin position="1"/>
        <end position="30"/>
    </location>
</feature>
<dbReference type="EMBL" id="SOPW01000023">
    <property type="protein sequence ID" value="TFB13668.1"/>
    <property type="molecule type" value="Genomic_DNA"/>
</dbReference>
<proteinExistence type="predicted"/>
<evidence type="ECO:0000313" key="2">
    <source>
        <dbReference type="EMBL" id="TFB13668.1"/>
    </source>
</evidence>
<evidence type="ECO:0000256" key="1">
    <source>
        <dbReference type="SAM" id="SignalP"/>
    </source>
</evidence>
<accession>A0A4Y8IJA4</accession>
<gene>
    <name evidence="2" type="ORF">E3U55_15535</name>
</gene>
<comment type="caution">
    <text evidence="2">The sequence shown here is derived from an EMBL/GenBank/DDBJ whole genome shotgun (WGS) entry which is preliminary data.</text>
</comment>
<keyword evidence="1" id="KW-0732">Signal</keyword>
<name>A0A4Y8IJA4_9BACI</name>
<protein>
    <submittedName>
        <fullName evidence="2">Uncharacterized protein</fullName>
    </submittedName>
</protein>